<dbReference type="AlphaFoldDB" id="A0A916TF26"/>
<gene>
    <name evidence="1" type="ORF">GCM10011489_31420</name>
</gene>
<accession>A0A916TF26</accession>
<dbReference type="RefSeq" id="WP_188587523.1">
    <property type="nucleotide sequence ID" value="NZ_BMGC01000028.1"/>
</dbReference>
<name>A0A916TF26_9ACTN</name>
<reference evidence="1" key="2">
    <citation type="submission" date="2020-09" db="EMBL/GenBank/DDBJ databases">
        <authorList>
            <person name="Sun Q."/>
            <person name="Zhou Y."/>
        </authorList>
    </citation>
    <scope>NUCLEOTIDE SEQUENCE</scope>
    <source>
        <strain evidence="1">CGMCC 1.12827</strain>
    </source>
</reference>
<sequence>MSEITRATVVVDPALVQLVGTGGVGRERALYVDGKRQDAPMKTSGGATIRRLSGLAVSVGGVGYDGADVESTTPLEAVDAGVIYRAEGHCEVRFRAEGRAGFGDGGPRGVLRTTLFVERVTPVGSIADVLSSVGAGGRSK</sequence>
<reference evidence="1" key="1">
    <citation type="journal article" date="2014" name="Int. J. Syst. Evol. Microbiol.">
        <title>Complete genome sequence of Corynebacterium casei LMG S-19264T (=DSM 44701T), isolated from a smear-ripened cheese.</title>
        <authorList>
            <consortium name="US DOE Joint Genome Institute (JGI-PGF)"/>
            <person name="Walter F."/>
            <person name="Albersmeier A."/>
            <person name="Kalinowski J."/>
            <person name="Ruckert C."/>
        </authorList>
    </citation>
    <scope>NUCLEOTIDE SEQUENCE</scope>
    <source>
        <strain evidence="1">CGMCC 1.12827</strain>
    </source>
</reference>
<dbReference type="Proteomes" id="UP000621454">
    <property type="component" value="Unassembled WGS sequence"/>
</dbReference>
<organism evidence="1 2">
    <name type="scientific">Gordonia jinhuaensis</name>
    <dbReference type="NCBI Taxonomy" id="1517702"/>
    <lineage>
        <taxon>Bacteria</taxon>
        <taxon>Bacillati</taxon>
        <taxon>Actinomycetota</taxon>
        <taxon>Actinomycetes</taxon>
        <taxon>Mycobacteriales</taxon>
        <taxon>Gordoniaceae</taxon>
        <taxon>Gordonia</taxon>
    </lineage>
</organism>
<keyword evidence="2" id="KW-1185">Reference proteome</keyword>
<dbReference type="EMBL" id="BMGC01000028">
    <property type="protein sequence ID" value="GGB41536.1"/>
    <property type="molecule type" value="Genomic_DNA"/>
</dbReference>
<evidence type="ECO:0000313" key="1">
    <source>
        <dbReference type="EMBL" id="GGB41536.1"/>
    </source>
</evidence>
<evidence type="ECO:0000313" key="2">
    <source>
        <dbReference type="Proteomes" id="UP000621454"/>
    </source>
</evidence>
<protein>
    <submittedName>
        <fullName evidence="1">Uncharacterized protein</fullName>
    </submittedName>
</protein>
<comment type="caution">
    <text evidence="1">The sequence shown here is derived from an EMBL/GenBank/DDBJ whole genome shotgun (WGS) entry which is preliminary data.</text>
</comment>
<proteinExistence type="predicted"/>